<gene>
    <name evidence="9" type="primary">trpF</name>
    <name evidence="11" type="ORF">FJQ54_14125</name>
</gene>
<dbReference type="InterPro" id="IPR013785">
    <property type="entry name" value="Aldolase_TIM"/>
</dbReference>
<keyword evidence="7 9" id="KW-0057">Aromatic amino acid biosynthesis</keyword>
<dbReference type="UniPathway" id="UPA00035">
    <property type="reaction ID" value="UER00042"/>
</dbReference>
<reference evidence="11 12" key="1">
    <citation type="submission" date="2019-06" db="EMBL/GenBank/DDBJ databases">
        <authorList>
            <person name="Lee I."/>
            <person name="Jang G.I."/>
            <person name="Hwang C.Y."/>
        </authorList>
    </citation>
    <scope>NUCLEOTIDE SEQUENCE [LARGE SCALE GENOMIC DNA]</scope>
    <source>
        <strain evidence="11 12">PAMC 28131</strain>
    </source>
</reference>
<dbReference type="GO" id="GO:0000162">
    <property type="term" value="P:L-tryptophan biosynthetic process"/>
    <property type="evidence" value="ECO:0007669"/>
    <property type="project" value="UniProtKB-UniRule"/>
</dbReference>
<evidence type="ECO:0000256" key="8">
    <source>
        <dbReference type="ARBA" id="ARBA00023235"/>
    </source>
</evidence>
<comment type="similarity">
    <text evidence="9">Belongs to the TrpF family.</text>
</comment>
<evidence type="ECO:0000256" key="1">
    <source>
        <dbReference type="ARBA" id="ARBA00001164"/>
    </source>
</evidence>
<dbReference type="PANTHER" id="PTHR42894">
    <property type="entry name" value="N-(5'-PHOSPHORIBOSYL)ANTHRANILATE ISOMERASE"/>
    <property type="match status" value="1"/>
</dbReference>
<dbReference type="OrthoDB" id="9796196at2"/>
<comment type="caution">
    <text evidence="11">The sequence shown here is derived from an EMBL/GenBank/DDBJ whole genome shotgun (WGS) entry which is preliminary data.</text>
</comment>
<evidence type="ECO:0000256" key="5">
    <source>
        <dbReference type="ARBA" id="ARBA00022605"/>
    </source>
</evidence>
<keyword evidence="12" id="KW-1185">Reference proteome</keyword>
<dbReference type="GO" id="GO:0004640">
    <property type="term" value="F:phosphoribosylanthranilate isomerase activity"/>
    <property type="evidence" value="ECO:0007669"/>
    <property type="project" value="UniProtKB-UniRule"/>
</dbReference>
<dbReference type="InterPro" id="IPR001240">
    <property type="entry name" value="PRAI_dom"/>
</dbReference>
<accession>A0A501XFM1</accession>
<keyword evidence="8 9" id="KW-0413">Isomerase</keyword>
<dbReference type="PANTHER" id="PTHR42894:SF1">
    <property type="entry name" value="N-(5'-PHOSPHORIBOSYL)ANTHRANILATE ISOMERASE"/>
    <property type="match status" value="1"/>
</dbReference>
<protein>
    <recommendedName>
        <fullName evidence="4 9">N-(5'-phosphoribosyl)anthranilate isomerase</fullName>
        <shortName evidence="9">PRAI</shortName>
        <ecNumber evidence="3 9">5.3.1.24</ecNumber>
    </recommendedName>
</protein>
<dbReference type="NCBIfam" id="NF002295">
    <property type="entry name" value="PRK01222.1-1"/>
    <property type="match status" value="1"/>
</dbReference>
<keyword evidence="5 9" id="KW-0028">Amino-acid biosynthesis</keyword>
<evidence type="ECO:0000256" key="6">
    <source>
        <dbReference type="ARBA" id="ARBA00022822"/>
    </source>
</evidence>
<dbReference type="Pfam" id="PF00697">
    <property type="entry name" value="PRAI"/>
    <property type="match status" value="1"/>
</dbReference>
<dbReference type="EC" id="5.3.1.24" evidence="3 9"/>
<keyword evidence="6 9" id="KW-0822">Tryptophan biosynthesis</keyword>
<dbReference type="InterPro" id="IPR011060">
    <property type="entry name" value="RibuloseP-bd_barrel"/>
</dbReference>
<sequence>MRTRIKICGITTPDTLVAVLNAGADACGFMFYPPSPRALTPEAARPLAARGPHLLKVGVFVDADDALIGAAVAAGALGALQLQGAEGPARVAELQARFGLPVWKAVGVKTAADVATAARSFAGADLLLLDAKPPEGVTLPGGNGLRFDWRILNEAKPAMPWGLAGGLTVETVGEAIRLTGAPLVDVSSGVESAPGVKDVAKIGAFVEAARRA</sequence>
<evidence type="ECO:0000313" key="11">
    <source>
        <dbReference type="EMBL" id="TPE59199.1"/>
    </source>
</evidence>
<dbReference type="AlphaFoldDB" id="A0A501XFM1"/>
<comment type="pathway">
    <text evidence="2 9">Amino-acid biosynthesis; L-tryptophan biosynthesis; L-tryptophan from chorismate: step 3/5.</text>
</comment>
<dbReference type="Proteomes" id="UP000319897">
    <property type="component" value="Unassembled WGS sequence"/>
</dbReference>
<evidence type="ECO:0000259" key="10">
    <source>
        <dbReference type="Pfam" id="PF00697"/>
    </source>
</evidence>
<dbReference type="HAMAP" id="MF_00135">
    <property type="entry name" value="PRAI"/>
    <property type="match status" value="1"/>
</dbReference>
<evidence type="ECO:0000313" key="12">
    <source>
        <dbReference type="Proteomes" id="UP000319897"/>
    </source>
</evidence>
<dbReference type="InterPro" id="IPR044643">
    <property type="entry name" value="TrpF_fam"/>
</dbReference>
<evidence type="ECO:0000256" key="2">
    <source>
        <dbReference type="ARBA" id="ARBA00004664"/>
    </source>
</evidence>
<evidence type="ECO:0000256" key="7">
    <source>
        <dbReference type="ARBA" id="ARBA00023141"/>
    </source>
</evidence>
<evidence type="ECO:0000256" key="4">
    <source>
        <dbReference type="ARBA" id="ARBA00022272"/>
    </source>
</evidence>
<dbReference type="SUPFAM" id="SSF51366">
    <property type="entry name" value="Ribulose-phoshate binding barrel"/>
    <property type="match status" value="1"/>
</dbReference>
<proteinExistence type="inferred from homology"/>
<dbReference type="Gene3D" id="3.20.20.70">
    <property type="entry name" value="Aldolase class I"/>
    <property type="match status" value="1"/>
</dbReference>
<comment type="catalytic activity">
    <reaction evidence="1 9">
        <text>N-(5-phospho-beta-D-ribosyl)anthranilate = 1-(2-carboxyphenylamino)-1-deoxy-D-ribulose 5-phosphate</text>
        <dbReference type="Rhea" id="RHEA:21540"/>
        <dbReference type="ChEBI" id="CHEBI:18277"/>
        <dbReference type="ChEBI" id="CHEBI:58613"/>
        <dbReference type="EC" id="5.3.1.24"/>
    </reaction>
</comment>
<name>A0A501XFM1_9SPHN</name>
<evidence type="ECO:0000256" key="9">
    <source>
        <dbReference type="HAMAP-Rule" id="MF_00135"/>
    </source>
</evidence>
<dbReference type="RefSeq" id="WP_140929070.1">
    <property type="nucleotide sequence ID" value="NZ_VFSU01000031.1"/>
</dbReference>
<dbReference type="CDD" id="cd00405">
    <property type="entry name" value="PRAI"/>
    <property type="match status" value="1"/>
</dbReference>
<evidence type="ECO:0000256" key="3">
    <source>
        <dbReference type="ARBA" id="ARBA00012572"/>
    </source>
</evidence>
<organism evidence="11 12">
    <name type="scientific">Sandaracinobacter neustonicus</name>
    <dbReference type="NCBI Taxonomy" id="1715348"/>
    <lineage>
        <taxon>Bacteria</taxon>
        <taxon>Pseudomonadati</taxon>
        <taxon>Pseudomonadota</taxon>
        <taxon>Alphaproteobacteria</taxon>
        <taxon>Sphingomonadales</taxon>
        <taxon>Sphingosinicellaceae</taxon>
        <taxon>Sandaracinobacter</taxon>
    </lineage>
</organism>
<dbReference type="EMBL" id="VFSU01000031">
    <property type="protein sequence ID" value="TPE59199.1"/>
    <property type="molecule type" value="Genomic_DNA"/>
</dbReference>
<feature type="domain" description="N-(5'phosphoribosyl) anthranilate isomerase (PRAI)" evidence="10">
    <location>
        <begin position="5"/>
        <end position="207"/>
    </location>
</feature>